<sequence>MNELIIRDLAKSFGDVQALKPANLHIKAGSFTTLLGPSGCGKTTLLRLLAGLETPDAGEILADGEPIYSASRRVNLPVHRRNFGMVFQDFALWPHLSVFENVAFGLRAARQKQDLRGRVLEALRTVRLDGLEERYPHQLSGGQQQRVAFARAVVTRPRLVLFDEPLSALDAILRDEMRVELISLVKNIGITALYVTHDQSEAMSMSDEVVVMQGGHILQSGSPEEIYRTPAHPFVARFIGKSNWVIPDQQMLRPEQLRWSQESDSNLSFHGTIRHVSYMGDRYEMILDMQDMGQWIAYHEQRLSVGDNVCLYASPGQIHKLNPSG</sequence>
<dbReference type="GO" id="GO:0015418">
    <property type="term" value="F:ABC-type quaternary ammonium compound transporting activity"/>
    <property type="evidence" value="ECO:0007669"/>
    <property type="project" value="UniProtKB-EC"/>
</dbReference>
<comment type="subunit">
    <text evidence="5">The complex is composed of two ATP-binding proteins (OpuCA), two transmembrane proteins (OpuCB and OpuCD) and a solute-binding protein (OpuCC).</text>
</comment>
<dbReference type="InterPro" id="IPR008995">
    <property type="entry name" value="Mo/tungstate-bd_C_term_dom"/>
</dbReference>
<comment type="caution">
    <text evidence="9">The sequence shown here is derived from an EMBL/GenBank/DDBJ whole genome shotgun (WGS) entry which is preliminary data.</text>
</comment>
<protein>
    <recommendedName>
        <fullName evidence="7">Carnitine transport ATP-binding protein OpuCA</fullName>
        <ecNumber evidence="6">7.6.2.9</ecNumber>
    </recommendedName>
</protein>
<dbReference type="GO" id="GO:0005524">
    <property type="term" value="F:ATP binding"/>
    <property type="evidence" value="ECO:0007669"/>
    <property type="project" value="UniProtKB-KW"/>
</dbReference>
<dbReference type="FunFam" id="3.40.50.300:FF:000425">
    <property type="entry name" value="Probable ABC transporter, ATP-binding subunit"/>
    <property type="match status" value="1"/>
</dbReference>
<evidence type="ECO:0000256" key="1">
    <source>
        <dbReference type="ARBA" id="ARBA00022448"/>
    </source>
</evidence>
<keyword evidence="3 9" id="KW-0067">ATP-binding</keyword>
<organism evidence="9 10">
    <name type="scientific">Paenibacillus agri</name>
    <dbReference type="NCBI Taxonomy" id="2744309"/>
    <lineage>
        <taxon>Bacteria</taxon>
        <taxon>Bacillati</taxon>
        <taxon>Bacillota</taxon>
        <taxon>Bacilli</taxon>
        <taxon>Bacillales</taxon>
        <taxon>Paenibacillaceae</taxon>
        <taxon>Paenibacillus</taxon>
    </lineage>
</organism>
<accession>A0A850ERB6</accession>
<dbReference type="GO" id="GO:0016887">
    <property type="term" value="F:ATP hydrolysis activity"/>
    <property type="evidence" value="ECO:0007669"/>
    <property type="project" value="InterPro"/>
</dbReference>
<dbReference type="SUPFAM" id="SSF52540">
    <property type="entry name" value="P-loop containing nucleoside triphosphate hydrolases"/>
    <property type="match status" value="1"/>
</dbReference>
<proteinExistence type="predicted"/>
<keyword evidence="2" id="KW-0547">Nucleotide-binding</keyword>
<evidence type="ECO:0000313" key="9">
    <source>
        <dbReference type="EMBL" id="NUU61272.1"/>
    </source>
</evidence>
<name>A0A850ERB6_9BACL</name>
<dbReference type="PROSITE" id="PS00211">
    <property type="entry name" value="ABC_TRANSPORTER_1"/>
    <property type="match status" value="1"/>
</dbReference>
<keyword evidence="1" id="KW-0813">Transport</keyword>
<dbReference type="Gene3D" id="3.40.50.300">
    <property type="entry name" value="P-loop containing nucleotide triphosphate hydrolases"/>
    <property type="match status" value="1"/>
</dbReference>
<dbReference type="Pfam" id="PF00005">
    <property type="entry name" value="ABC_tran"/>
    <property type="match status" value="1"/>
</dbReference>
<reference evidence="9" key="1">
    <citation type="submission" date="2020-06" db="EMBL/GenBank/DDBJ databases">
        <title>Paenibacillus sp. nov., isolated from soil.</title>
        <authorList>
            <person name="Seo Y.L."/>
        </authorList>
    </citation>
    <scope>NUCLEOTIDE SEQUENCE [LARGE SCALE GENOMIC DNA]</scope>
    <source>
        <strain evidence="9">JW14</strain>
    </source>
</reference>
<dbReference type="EMBL" id="JABWCS010000207">
    <property type="protein sequence ID" value="NUU61272.1"/>
    <property type="molecule type" value="Genomic_DNA"/>
</dbReference>
<keyword evidence="10" id="KW-1185">Reference proteome</keyword>
<dbReference type="InterPro" id="IPR050093">
    <property type="entry name" value="ABC_SmlMolc_Importer"/>
</dbReference>
<evidence type="ECO:0000256" key="2">
    <source>
        <dbReference type="ARBA" id="ARBA00022741"/>
    </source>
</evidence>
<dbReference type="SMART" id="SM00382">
    <property type="entry name" value="AAA"/>
    <property type="match status" value="1"/>
</dbReference>
<evidence type="ECO:0000256" key="4">
    <source>
        <dbReference type="ARBA" id="ARBA00052482"/>
    </source>
</evidence>
<dbReference type="SUPFAM" id="SSF50331">
    <property type="entry name" value="MOP-like"/>
    <property type="match status" value="1"/>
</dbReference>
<dbReference type="EC" id="7.6.2.9" evidence="6"/>
<evidence type="ECO:0000256" key="7">
    <source>
        <dbReference type="ARBA" id="ARBA00070305"/>
    </source>
</evidence>
<dbReference type="InterPro" id="IPR013611">
    <property type="entry name" value="Transp-assoc_OB_typ2"/>
</dbReference>
<evidence type="ECO:0000256" key="5">
    <source>
        <dbReference type="ARBA" id="ARBA00063934"/>
    </source>
</evidence>
<gene>
    <name evidence="9" type="ORF">HPT30_13035</name>
</gene>
<dbReference type="PROSITE" id="PS50893">
    <property type="entry name" value="ABC_TRANSPORTER_2"/>
    <property type="match status" value="1"/>
</dbReference>
<dbReference type="Proteomes" id="UP000564806">
    <property type="component" value="Unassembled WGS sequence"/>
</dbReference>
<comment type="catalytic activity">
    <reaction evidence="4">
        <text>a quaternary ammonium(out) + ATP + H2O = a quaternary ammonium(in) + ADP + phosphate + H(+)</text>
        <dbReference type="Rhea" id="RHEA:11036"/>
        <dbReference type="ChEBI" id="CHEBI:15377"/>
        <dbReference type="ChEBI" id="CHEBI:15378"/>
        <dbReference type="ChEBI" id="CHEBI:30616"/>
        <dbReference type="ChEBI" id="CHEBI:35267"/>
        <dbReference type="ChEBI" id="CHEBI:43474"/>
        <dbReference type="ChEBI" id="CHEBI:456216"/>
        <dbReference type="EC" id="7.6.2.9"/>
    </reaction>
</comment>
<dbReference type="InterPro" id="IPR003439">
    <property type="entry name" value="ABC_transporter-like_ATP-bd"/>
</dbReference>
<dbReference type="InterPro" id="IPR027417">
    <property type="entry name" value="P-loop_NTPase"/>
</dbReference>
<evidence type="ECO:0000313" key="10">
    <source>
        <dbReference type="Proteomes" id="UP000564806"/>
    </source>
</evidence>
<evidence type="ECO:0000256" key="3">
    <source>
        <dbReference type="ARBA" id="ARBA00022840"/>
    </source>
</evidence>
<dbReference type="GO" id="GO:0043190">
    <property type="term" value="C:ATP-binding cassette (ABC) transporter complex"/>
    <property type="evidence" value="ECO:0007669"/>
    <property type="project" value="InterPro"/>
</dbReference>
<dbReference type="InterPro" id="IPR017871">
    <property type="entry name" value="ABC_transporter-like_CS"/>
</dbReference>
<feature type="domain" description="ABC transporter" evidence="8">
    <location>
        <begin position="4"/>
        <end position="239"/>
    </location>
</feature>
<evidence type="ECO:0000259" key="8">
    <source>
        <dbReference type="PROSITE" id="PS50893"/>
    </source>
</evidence>
<dbReference type="PANTHER" id="PTHR42781">
    <property type="entry name" value="SPERMIDINE/PUTRESCINE IMPORT ATP-BINDING PROTEIN POTA"/>
    <property type="match status" value="1"/>
</dbReference>
<evidence type="ECO:0000256" key="6">
    <source>
        <dbReference type="ARBA" id="ARBA00066388"/>
    </source>
</evidence>
<dbReference type="Pfam" id="PF08402">
    <property type="entry name" value="TOBE_2"/>
    <property type="match status" value="1"/>
</dbReference>
<dbReference type="PANTHER" id="PTHR42781:SF4">
    <property type="entry name" value="SPERMIDINE_PUTRESCINE IMPORT ATP-BINDING PROTEIN POTA"/>
    <property type="match status" value="1"/>
</dbReference>
<dbReference type="InterPro" id="IPR003593">
    <property type="entry name" value="AAA+_ATPase"/>
</dbReference>
<dbReference type="AlphaFoldDB" id="A0A850ERB6"/>
<dbReference type="RefSeq" id="WP_175371812.1">
    <property type="nucleotide sequence ID" value="NZ_JABWCS010000207.1"/>
</dbReference>